<gene>
    <name evidence="8" type="ORF">BKA55DRAFT_598096</name>
</gene>
<accession>A0A9P9G816</accession>
<sequence length="543" mass="61310">MESSGNDSRPLSKKRIHLIGTFSKHKKEMRQTIKDLGGKNWRRNCKQPPTDLILAHATTVQEKGKIEKEVSDFKNKGAEFETHTLRWLFDLRDRKNGEKHNVELLSSTGRTESSIRIPPRQIVPATPPLPGRRTERAREGDENLDPALSTIIPNTLPSNSQDKVTTAIVEPVCTGQYAPVDAYNRVVERPRVLCTDKTSPSPPKRAGEVDVKFIPVPRYVDEYGNYIVVPNAKLTEMFEVVGSIGEGAYGRVVKARIVVEGDDTCIHAQMCFEYRGHICMVMDLLGQSTYEFLKKNKCAPYPDSQIQSFARQLFNSVAFHADIKPQNIVLCDVTSCILPYNRLRPSSSPVRFGEGRYAAERRVLVNTEVRLIDFGLATFLDESPSYFHSTPAYSAPETWLYHQASFSHDIWSIGCTLVEFFTGDLLFKTSDMLEYLAMIEAIAGLKIEEEIAWITDAKFRGILSALLPNAMQEPRKKVEKMKMKHLDQIIPGNNAFLKNFADLLKRIFVLNPNHRITAKQALQHPFLVEEAQPDDGPVAAEIH</sequence>
<dbReference type="GeneID" id="70226122"/>
<comment type="caution">
    <text evidence="8">The sequence shown here is derived from an EMBL/GenBank/DDBJ whole genome shotgun (WGS) entry which is preliminary data.</text>
</comment>
<feature type="compositionally biased region" description="Basic and acidic residues" evidence="6">
    <location>
        <begin position="132"/>
        <end position="141"/>
    </location>
</feature>
<keyword evidence="2" id="KW-0808">Transferase</keyword>
<dbReference type="RefSeq" id="XP_046044248.1">
    <property type="nucleotide sequence ID" value="XM_046196168.1"/>
</dbReference>
<evidence type="ECO:0000256" key="6">
    <source>
        <dbReference type="SAM" id="MobiDB-lite"/>
    </source>
</evidence>
<dbReference type="Pfam" id="PF00069">
    <property type="entry name" value="Pkinase"/>
    <property type="match status" value="1"/>
</dbReference>
<evidence type="ECO:0000313" key="9">
    <source>
        <dbReference type="Proteomes" id="UP000720189"/>
    </source>
</evidence>
<keyword evidence="3" id="KW-0547">Nucleotide-binding</keyword>
<dbReference type="GO" id="GO:0005634">
    <property type="term" value="C:nucleus"/>
    <property type="evidence" value="ECO:0007669"/>
    <property type="project" value="TreeGrafter"/>
</dbReference>
<dbReference type="PANTHER" id="PTHR45646">
    <property type="entry name" value="SERINE/THREONINE-PROTEIN KINASE DOA-RELATED"/>
    <property type="match status" value="1"/>
</dbReference>
<dbReference type="InterPro" id="IPR000719">
    <property type="entry name" value="Prot_kinase_dom"/>
</dbReference>
<evidence type="ECO:0000259" key="7">
    <source>
        <dbReference type="PROSITE" id="PS50011"/>
    </source>
</evidence>
<dbReference type="InterPro" id="IPR036420">
    <property type="entry name" value="BRCT_dom_sf"/>
</dbReference>
<organism evidence="8 9">
    <name type="scientific">Fusarium redolens</name>
    <dbReference type="NCBI Taxonomy" id="48865"/>
    <lineage>
        <taxon>Eukaryota</taxon>
        <taxon>Fungi</taxon>
        <taxon>Dikarya</taxon>
        <taxon>Ascomycota</taxon>
        <taxon>Pezizomycotina</taxon>
        <taxon>Sordariomycetes</taxon>
        <taxon>Hypocreomycetidae</taxon>
        <taxon>Hypocreales</taxon>
        <taxon>Nectriaceae</taxon>
        <taxon>Fusarium</taxon>
        <taxon>Fusarium redolens species complex</taxon>
    </lineage>
</organism>
<dbReference type="EMBL" id="JAGMUX010000018">
    <property type="protein sequence ID" value="KAH7233903.1"/>
    <property type="molecule type" value="Genomic_DNA"/>
</dbReference>
<evidence type="ECO:0000256" key="3">
    <source>
        <dbReference type="ARBA" id="ARBA00022741"/>
    </source>
</evidence>
<dbReference type="Gene3D" id="3.30.200.20">
    <property type="entry name" value="Phosphorylase Kinase, domain 1"/>
    <property type="match status" value="2"/>
</dbReference>
<dbReference type="Proteomes" id="UP000720189">
    <property type="component" value="Unassembled WGS sequence"/>
</dbReference>
<dbReference type="GO" id="GO:0043484">
    <property type="term" value="P:regulation of RNA splicing"/>
    <property type="evidence" value="ECO:0007669"/>
    <property type="project" value="TreeGrafter"/>
</dbReference>
<evidence type="ECO:0000313" key="8">
    <source>
        <dbReference type="EMBL" id="KAH7233903.1"/>
    </source>
</evidence>
<evidence type="ECO:0000256" key="1">
    <source>
        <dbReference type="ARBA" id="ARBA00022527"/>
    </source>
</evidence>
<dbReference type="InterPro" id="IPR051175">
    <property type="entry name" value="CLK_kinases"/>
</dbReference>
<dbReference type="PROSITE" id="PS50011">
    <property type="entry name" value="PROTEIN_KINASE_DOM"/>
    <property type="match status" value="1"/>
</dbReference>
<feature type="region of interest" description="Disordered" evidence="6">
    <location>
        <begin position="120"/>
        <end position="141"/>
    </location>
</feature>
<dbReference type="InterPro" id="IPR011009">
    <property type="entry name" value="Kinase-like_dom_sf"/>
</dbReference>
<name>A0A9P9G816_FUSRE</name>
<evidence type="ECO:0000256" key="2">
    <source>
        <dbReference type="ARBA" id="ARBA00022679"/>
    </source>
</evidence>
<dbReference type="Gene3D" id="3.40.50.10190">
    <property type="entry name" value="BRCT domain"/>
    <property type="match status" value="1"/>
</dbReference>
<evidence type="ECO:0000256" key="5">
    <source>
        <dbReference type="ARBA" id="ARBA00022840"/>
    </source>
</evidence>
<dbReference type="GO" id="GO:0005524">
    <property type="term" value="F:ATP binding"/>
    <property type="evidence" value="ECO:0007669"/>
    <property type="project" value="UniProtKB-KW"/>
</dbReference>
<dbReference type="OrthoDB" id="5012033at2759"/>
<keyword evidence="9" id="KW-1185">Reference proteome</keyword>
<dbReference type="SUPFAM" id="SSF56112">
    <property type="entry name" value="Protein kinase-like (PK-like)"/>
    <property type="match status" value="1"/>
</dbReference>
<keyword evidence="4 8" id="KW-0418">Kinase</keyword>
<keyword evidence="1" id="KW-0723">Serine/threonine-protein kinase</keyword>
<dbReference type="AlphaFoldDB" id="A0A9P9G816"/>
<proteinExistence type="predicted"/>
<keyword evidence="5" id="KW-0067">ATP-binding</keyword>
<dbReference type="GO" id="GO:0004674">
    <property type="term" value="F:protein serine/threonine kinase activity"/>
    <property type="evidence" value="ECO:0007669"/>
    <property type="project" value="UniProtKB-KW"/>
</dbReference>
<protein>
    <submittedName>
        <fullName evidence="8">Kinase-like domain-containing protein</fullName>
    </submittedName>
</protein>
<feature type="domain" description="Protein kinase" evidence="7">
    <location>
        <begin position="166"/>
        <end position="527"/>
    </location>
</feature>
<evidence type="ECO:0000256" key="4">
    <source>
        <dbReference type="ARBA" id="ARBA00022777"/>
    </source>
</evidence>
<dbReference type="PANTHER" id="PTHR45646:SF11">
    <property type="entry name" value="SERINE_THREONINE-PROTEIN KINASE DOA"/>
    <property type="match status" value="1"/>
</dbReference>
<dbReference type="SMART" id="SM00220">
    <property type="entry name" value="S_TKc"/>
    <property type="match status" value="1"/>
</dbReference>
<reference evidence="8" key="1">
    <citation type="journal article" date="2021" name="Nat. Commun.">
        <title>Genetic determinants of endophytism in the Arabidopsis root mycobiome.</title>
        <authorList>
            <person name="Mesny F."/>
            <person name="Miyauchi S."/>
            <person name="Thiergart T."/>
            <person name="Pickel B."/>
            <person name="Atanasova L."/>
            <person name="Karlsson M."/>
            <person name="Huettel B."/>
            <person name="Barry K.W."/>
            <person name="Haridas S."/>
            <person name="Chen C."/>
            <person name="Bauer D."/>
            <person name="Andreopoulos W."/>
            <person name="Pangilinan J."/>
            <person name="LaButti K."/>
            <person name="Riley R."/>
            <person name="Lipzen A."/>
            <person name="Clum A."/>
            <person name="Drula E."/>
            <person name="Henrissat B."/>
            <person name="Kohler A."/>
            <person name="Grigoriev I.V."/>
            <person name="Martin F.M."/>
            <person name="Hacquard S."/>
        </authorList>
    </citation>
    <scope>NUCLEOTIDE SEQUENCE</scope>
    <source>
        <strain evidence="8">MPI-CAGE-AT-0023</strain>
    </source>
</reference>
<dbReference type="Gene3D" id="1.10.510.10">
    <property type="entry name" value="Transferase(Phosphotransferase) domain 1"/>
    <property type="match status" value="1"/>
</dbReference>